<dbReference type="EMBL" id="MCIF01000002">
    <property type="protein sequence ID" value="RAQ97823.1"/>
    <property type="molecule type" value="Genomic_DNA"/>
</dbReference>
<accession>A0A328VQ61</accession>
<dbReference type="GO" id="GO:0018169">
    <property type="term" value="F:ribosomal S6-glutamic acid ligase activity"/>
    <property type="evidence" value="ECO:0007669"/>
    <property type="project" value="TreeGrafter"/>
</dbReference>
<comment type="caution">
    <text evidence="2">The sequence shown here is derived from an EMBL/GenBank/DDBJ whole genome shotgun (WGS) entry which is preliminary data.</text>
</comment>
<dbReference type="GO" id="GO:0009432">
    <property type="term" value="P:SOS response"/>
    <property type="evidence" value="ECO:0007669"/>
    <property type="project" value="TreeGrafter"/>
</dbReference>
<evidence type="ECO:0000313" key="3">
    <source>
        <dbReference type="Proteomes" id="UP000248706"/>
    </source>
</evidence>
<reference evidence="2 3" key="1">
    <citation type="submission" date="2016-08" db="EMBL/GenBank/DDBJ databases">
        <title>Analysis of Carbohydrate Active Enzymes in Thermogemmatispora T81 Reveals Carbohydrate Degradation Ability.</title>
        <authorList>
            <person name="Tomazini A."/>
            <person name="Lal S."/>
            <person name="Stott M."/>
            <person name="Henrissat B."/>
            <person name="Polikarpov I."/>
            <person name="Sparling R."/>
            <person name="Levin D.B."/>
        </authorList>
    </citation>
    <scope>NUCLEOTIDE SEQUENCE [LARGE SCALE GENOMIC DNA]</scope>
    <source>
        <strain evidence="2 3">T81</strain>
    </source>
</reference>
<feature type="domain" description="MvdD-like pre-ATP grasp" evidence="1">
    <location>
        <begin position="5"/>
        <end position="119"/>
    </location>
</feature>
<proteinExistence type="predicted"/>
<dbReference type="InterPro" id="IPR048936">
    <property type="entry name" value="MvdD-like_ATPgrasp"/>
</dbReference>
<dbReference type="PANTHER" id="PTHR21621">
    <property type="entry name" value="RIBOSOMAL PROTEIN S6 MODIFICATION PROTEIN"/>
    <property type="match status" value="1"/>
</dbReference>
<gene>
    <name evidence="2" type="ORF">A4R35_19945</name>
</gene>
<dbReference type="OrthoDB" id="583309at2"/>
<evidence type="ECO:0000259" key="1">
    <source>
        <dbReference type="Pfam" id="PF21068"/>
    </source>
</evidence>
<dbReference type="Gene3D" id="3.30.470.20">
    <property type="entry name" value="ATP-grasp fold, B domain"/>
    <property type="match status" value="1"/>
</dbReference>
<dbReference type="GO" id="GO:0005737">
    <property type="term" value="C:cytoplasm"/>
    <property type="evidence" value="ECO:0007669"/>
    <property type="project" value="TreeGrafter"/>
</dbReference>
<keyword evidence="3" id="KW-1185">Reference proteome</keyword>
<dbReference type="RefSeq" id="WP_146747279.1">
    <property type="nucleotide sequence ID" value="NZ_MCIF01000002.1"/>
</dbReference>
<evidence type="ECO:0000313" key="2">
    <source>
        <dbReference type="EMBL" id="RAQ97823.1"/>
    </source>
</evidence>
<dbReference type="AlphaFoldDB" id="A0A328VQ61"/>
<name>A0A328VQ61_9CHLR</name>
<protein>
    <recommendedName>
        <fullName evidence="1">MvdD-like pre-ATP grasp domain-containing protein</fullName>
    </recommendedName>
</protein>
<sequence length="338" mass="38140">MEPYVLILSYPGDSSARRVQHALQRCGCATLVLDTAAFPQAVTLTALLRDASWSGSFCYQGKRYDLEAIRSIYVRRPHHYQVREDFPELIQLFLENEAYRGFGGVLRSLDCLWVNSLDAQRRASFKPLQLKLAQEVGLRVPATLITNDPDAVRSFFFEVCQEQMIYKTLHGNFLPGGGDRYHLIFTSRVGRERLAELEQVRLTAHLFQPLIEKAYEVRATIIGQAVLAVRIDSQELEAARLDWRAACYQVRYRPYSLPEAVARRCVALVQRLGLVFGALDLIVTPEGDYIFLECNPGGQWEWLEVETGLPFAATIAQVLSSGKEGLALPCEGPLMQLQ</sequence>
<dbReference type="PANTHER" id="PTHR21621:SF0">
    <property type="entry name" value="BETA-CITRYLGLUTAMATE SYNTHASE B-RELATED"/>
    <property type="match status" value="1"/>
</dbReference>
<organism evidence="2 3">
    <name type="scientific">Thermogemmatispora tikiterensis</name>
    <dbReference type="NCBI Taxonomy" id="1825093"/>
    <lineage>
        <taxon>Bacteria</taxon>
        <taxon>Bacillati</taxon>
        <taxon>Chloroflexota</taxon>
        <taxon>Ktedonobacteria</taxon>
        <taxon>Thermogemmatisporales</taxon>
        <taxon>Thermogemmatisporaceae</taxon>
        <taxon>Thermogemmatispora</taxon>
    </lineage>
</organism>
<dbReference type="Pfam" id="PF21068">
    <property type="entry name" value="ATPgraspMvdD"/>
    <property type="match status" value="1"/>
</dbReference>
<dbReference type="Proteomes" id="UP000248706">
    <property type="component" value="Unassembled WGS sequence"/>
</dbReference>
<dbReference type="SUPFAM" id="SSF56059">
    <property type="entry name" value="Glutathione synthetase ATP-binding domain-like"/>
    <property type="match status" value="1"/>
</dbReference>